<evidence type="ECO:0000256" key="1">
    <source>
        <dbReference type="SAM" id="SignalP"/>
    </source>
</evidence>
<dbReference type="InterPro" id="IPR044060">
    <property type="entry name" value="Bacterial_rp_domain"/>
</dbReference>
<feature type="chain" id="PRO_5037023461" description="Bacterial repeat domain-containing protein" evidence="1">
    <location>
        <begin position="30"/>
        <end position="989"/>
    </location>
</feature>
<proteinExistence type="predicted"/>
<name>A0A919EMR6_9GAMM</name>
<reference evidence="3" key="2">
    <citation type="submission" date="2020-09" db="EMBL/GenBank/DDBJ databases">
        <authorList>
            <person name="Sun Q."/>
            <person name="Kim S."/>
        </authorList>
    </citation>
    <scope>NUCLEOTIDE SEQUENCE</scope>
    <source>
        <strain evidence="3">KCTC 42731</strain>
    </source>
</reference>
<dbReference type="EMBL" id="BNCK01000007">
    <property type="protein sequence ID" value="GHF99281.1"/>
    <property type="molecule type" value="Genomic_DNA"/>
</dbReference>
<dbReference type="Pfam" id="PF18998">
    <property type="entry name" value="Flg_new_2"/>
    <property type="match status" value="1"/>
</dbReference>
<dbReference type="AlphaFoldDB" id="A0A919EMR6"/>
<evidence type="ECO:0000313" key="3">
    <source>
        <dbReference type="EMBL" id="GHF99281.1"/>
    </source>
</evidence>
<sequence length="989" mass="110561">MNFNALMKTITLFVTTMLLACGSGGSNKAANPPVSNAQEYQLSLSIDGGGLGRVYIEELNQYCSVDCTLSLPEKSSLSLVAEPANADFQFLYWSENCAYLDRKKCTLELNRNTNISAFFEDSANTHRLTIHVIGDGTVSIPTLKTECTSECTYYVTSEQVYNLVAKNSSNSTFYGWSNDCRDAEQCPLTVRADTTIEAKFSSQQQSAGVTVNVYGAGSVTINNQPEPCVNSCIYEFDIGSNISITAQQDENKVFLNWSGACEGEEGSCTLVVSDDLTVNAFYQQPPASSDNTFTIKEPLGKTSFNIPIQIARPFVEGEIATYPVVKIAGKSIISQASIKQRHQDGSVKHAIINFVLDQLPANGELVASIENGVPPSGDALTKEEMLSDKFSFDAIQEYSFASGQVNTISARTMLKNNDYSTWLEGPVATTIVLADHSQNRVYDVGSDSYRSVRPMFHVTFWKALNKYTVRYVSENTNTIALQDQSYDLQLLIGQNAQSVYQKSQVPHQARSIWTKKYSTFENPVYNLNHNVRYLVQTKSVPYFDISREISDTAIQAYWNVWQGKNKDLYDSGLWQSAMAVGGGRPDIGLYPSWAVKWLFTGDWRLTEIALTQADLASAWPMHLREGKAGLKFDLNQSIDAQGKIVSIAPGARPTHWTERPDWHEVNDADKIIPITELSRSNWRPDTAHHPDISSLQFLLTGDKFYLDQMLFSAAYVTGNNNAKGFNSRLGRGQTGSEGLLYSGEVRGQAWAIRTRVHTYDILPDDWPEKSYFNTLNENAFAAFQGLFDLQNTYPNKSAIYEHARNIVADSVFVNSGQPSPLGFWNEGVSSPAYVSDDYVDTELVNQAIAPWMQNFVTISLGRAQELGYDTHNLVQYSSRYLNQVLQNPVLPNHMFSAYITPTLNQDNQWFNSVSAIANTYQDGYLELINNRLIMGRDTEHGYYSIGMAAAAYAYDRETPVPWQYIMQNVLHKTIYDNNPKWAILPRIED</sequence>
<accession>A0A919EMR6</accession>
<reference evidence="3" key="1">
    <citation type="journal article" date="2014" name="Int. J. Syst. Evol. Microbiol.">
        <title>Complete genome sequence of Corynebacterium casei LMG S-19264T (=DSM 44701T), isolated from a smear-ripened cheese.</title>
        <authorList>
            <consortium name="US DOE Joint Genome Institute (JGI-PGF)"/>
            <person name="Walter F."/>
            <person name="Albersmeier A."/>
            <person name="Kalinowski J."/>
            <person name="Ruckert C."/>
        </authorList>
    </citation>
    <scope>NUCLEOTIDE SEQUENCE</scope>
    <source>
        <strain evidence="3">KCTC 42731</strain>
    </source>
</reference>
<evidence type="ECO:0000313" key="4">
    <source>
        <dbReference type="Proteomes" id="UP000623842"/>
    </source>
</evidence>
<gene>
    <name evidence="3" type="ORF">GCM10017161_29610</name>
</gene>
<comment type="caution">
    <text evidence="3">The sequence shown here is derived from an EMBL/GenBank/DDBJ whole genome shotgun (WGS) entry which is preliminary data.</text>
</comment>
<feature type="signal peptide" evidence="1">
    <location>
        <begin position="1"/>
        <end position="29"/>
    </location>
</feature>
<keyword evidence="4" id="KW-1185">Reference proteome</keyword>
<keyword evidence="1" id="KW-0732">Signal</keyword>
<feature type="domain" description="Bacterial repeat" evidence="2">
    <location>
        <begin position="235"/>
        <end position="282"/>
    </location>
</feature>
<dbReference type="RefSeq" id="WP_189772142.1">
    <property type="nucleotide sequence ID" value="NZ_BNCK01000007.1"/>
</dbReference>
<dbReference type="Proteomes" id="UP000623842">
    <property type="component" value="Unassembled WGS sequence"/>
</dbReference>
<evidence type="ECO:0000259" key="2">
    <source>
        <dbReference type="Pfam" id="PF18998"/>
    </source>
</evidence>
<protein>
    <recommendedName>
        <fullName evidence="2">Bacterial repeat domain-containing protein</fullName>
    </recommendedName>
</protein>
<organism evidence="3 4">
    <name type="scientific">Thalassotalea marina</name>
    <dbReference type="NCBI Taxonomy" id="1673741"/>
    <lineage>
        <taxon>Bacteria</taxon>
        <taxon>Pseudomonadati</taxon>
        <taxon>Pseudomonadota</taxon>
        <taxon>Gammaproteobacteria</taxon>
        <taxon>Alteromonadales</taxon>
        <taxon>Colwelliaceae</taxon>
        <taxon>Thalassotalea</taxon>
    </lineage>
</organism>